<reference evidence="1" key="1">
    <citation type="thesis" date="2001" institute="Department of Microbiology" country="University of London, London, United Kingdom">
        <title>Molecular analysis of the cellulolytic genes in Agaricus bisporus.</title>
        <authorList>
            <person name="Morales P."/>
        </authorList>
    </citation>
    <scope>NUCLEOTIDE SEQUENCE</scope>
</reference>
<gene>
    <name evidence="1" type="primary">zf</name>
</gene>
<sequence>TSFRSVQGVRVCRFEEHPSRFDHVSVWLPRVGSPQLEKSPSRRVLGKKNPKFFSPPECPPKIGPQKLCFRHLVFCPP</sequence>
<feature type="non-terminal residue" evidence="1">
    <location>
        <position position="1"/>
    </location>
</feature>
<feature type="non-terminal residue" evidence="1">
    <location>
        <position position="77"/>
    </location>
</feature>
<reference evidence="1" key="2">
    <citation type="journal article" date="2003" name="Mycol. Res.">
        <title>Efficient isolation of genes differentially expressed on cellulose by suppression subtractive hybridization in Agaricus bisporus.</title>
        <authorList>
            <person name="Morales-Almora P."/>
            <person name="Thurston C.F."/>
        </authorList>
    </citation>
    <scope>NUCLEOTIDE SEQUENCE</scope>
</reference>
<name>Q8J1H8_AGABI</name>
<evidence type="ECO:0000313" key="1">
    <source>
        <dbReference type="EMBL" id="CAD58874.1"/>
    </source>
</evidence>
<dbReference type="EMBL" id="AJ534358">
    <property type="protein sequence ID" value="CAD58874.1"/>
    <property type="molecule type" value="mRNA"/>
</dbReference>
<proteinExistence type="evidence at transcript level"/>
<organism evidence="1">
    <name type="scientific">Agaricus bisporus</name>
    <name type="common">White button mushroom</name>
    <dbReference type="NCBI Taxonomy" id="5341"/>
    <lineage>
        <taxon>Eukaryota</taxon>
        <taxon>Fungi</taxon>
        <taxon>Dikarya</taxon>
        <taxon>Basidiomycota</taxon>
        <taxon>Agaricomycotina</taxon>
        <taxon>Agaricomycetes</taxon>
        <taxon>Agaricomycetidae</taxon>
        <taxon>Agaricales</taxon>
        <taxon>Agaricineae</taxon>
        <taxon>Agaricaceae</taxon>
        <taxon>Agaricus</taxon>
    </lineage>
</organism>
<dbReference type="AlphaFoldDB" id="Q8J1H8"/>
<accession>Q8J1H8</accession>
<protein>
    <submittedName>
        <fullName evidence="1">Putative zinc finger</fullName>
    </submittedName>
</protein>